<organism evidence="2 3">
    <name type="scientific">Agrobacterium deltaense Zutra 3/1</name>
    <dbReference type="NCBI Taxonomy" id="1183427"/>
    <lineage>
        <taxon>Bacteria</taxon>
        <taxon>Pseudomonadati</taxon>
        <taxon>Pseudomonadota</taxon>
        <taxon>Alphaproteobacteria</taxon>
        <taxon>Hyphomicrobiales</taxon>
        <taxon>Rhizobiaceae</taxon>
        <taxon>Rhizobium/Agrobacterium group</taxon>
        <taxon>Agrobacterium</taxon>
    </lineage>
</organism>
<feature type="region of interest" description="Disordered" evidence="1">
    <location>
        <begin position="1"/>
        <end position="68"/>
    </location>
</feature>
<evidence type="ECO:0000313" key="3">
    <source>
        <dbReference type="Proteomes" id="UP000191987"/>
    </source>
</evidence>
<sequence>MRRLFPGRHRSIPIRCGPKDRPQNPAPTDEGRRRAQCRSQRRLPEQLCERSMSLPSFSGSNGRDRRRDGITRRKAVLQPLLKLFLQNLAVPRGACARLPVQQSLRRIVLRGAESGKLRRRIRTMARSEGGQLHHHRARPLDGLGIVDPFKAVGEANRDLIAVVADELDGDNPVIAFYIGRRKLHDMPSGLESTGTNPMLENG</sequence>
<dbReference type="AlphaFoldDB" id="A0A1S7RW68"/>
<evidence type="ECO:0000256" key="1">
    <source>
        <dbReference type="SAM" id="MobiDB-lite"/>
    </source>
</evidence>
<proteinExistence type="predicted"/>
<reference evidence="2 3" key="1">
    <citation type="submission" date="2016-01" db="EMBL/GenBank/DDBJ databases">
        <authorList>
            <person name="Oliw E.H."/>
        </authorList>
    </citation>
    <scope>NUCLEOTIDE SEQUENCE [LARGE SCALE GENOMIC DNA]</scope>
    <source>
        <strain evidence="2 3">Zutra 3-1</strain>
    </source>
</reference>
<protein>
    <submittedName>
        <fullName evidence="2">Uncharacterized protein</fullName>
    </submittedName>
</protein>
<feature type="compositionally biased region" description="Basic residues" evidence="1">
    <location>
        <begin position="1"/>
        <end position="12"/>
    </location>
</feature>
<evidence type="ECO:0000313" key="2">
    <source>
        <dbReference type="EMBL" id="CUX58590.1"/>
    </source>
</evidence>
<accession>A0A1S7RW68</accession>
<name>A0A1S7RW68_9HYPH</name>
<dbReference type="EMBL" id="FBWG01000045">
    <property type="protein sequence ID" value="CUX58590.1"/>
    <property type="molecule type" value="Genomic_DNA"/>
</dbReference>
<dbReference type="Proteomes" id="UP000191987">
    <property type="component" value="Unassembled WGS sequence"/>
</dbReference>
<gene>
    <name evidence="2" type="ORF">AGR7C_Lc60075</name>
</gene>